<keyword evidence="8" id="KW-1185">Reference proteome</keyword>
<feature type="transmembrane region" description="Helical" evidence="6">
    <location>
        <begin position="93"/>
        <end position="113"/>
    </location>
</feature>
<dbReference type="InterPro" id="IPR008253">
    <property type="entry name" value="Marvel"/>
</dbReference>
<feature type="transmembrane region" description="Helical" evidence="6">
    <location>
        <begin position="54"/>
        <end position="73"/>
    </location>
</feature>
<dbReference type="PROSITE" id="PS51225">
    <property type="entry name" value="MARVEL"/>
    <property type="match status" value="1"/>
</dbReference>
<sequence>MSSSDSRVDTNYVKSVPGLIRIVQLVVAICGLISASSGYYCFNTGGKIHFYEFTAIYSLIFVILAFILFFFRIDQAIGTRINIPLSLLINDAILTILYLIAAILMFVTIGACNWGVGGRVAAAIFGVLGFLTHGYHAFLDYGWVRGRTSSQPQPTGNKGDPA</sequence>
<reference evidence="9" key="1">
    <citation type="submission" date="2025-08" db="UniProtKB">
        <authorList>
            <consortium name="RefSeq"/>
        </authorList>
    </citation>
    <scope>IDENTIFICATION</scope>
    <source>
        <tissue evidence="9">Muscle</tissue>
    </source>
</reference>
<feature type="domain" description="MARVEL" evidence="7">
    <location>
        <begin position="12"/>
        <end position="145"/>
    </location>
</feature>
<protein>
    <submittedName>
        <fullName evidence="9">Uncharacterized protein LOC106465114</fullName>
    </submittedName>
</protein>
<keyword evidence="2 5" id="KW-0812">Transmembrane</keyword>
<evidence type="ECO:0000259" key="7">
    <source>
        <dbReference type="PROSITE" id="PS51225"/>
    </source>
</evidence>
<organism evidence="8 9">
    <name type="scientific">Limulus polyphemus</name>
    <name type="common">Atlantic horseshoe crab</name>
    <dbReference type="NCBI Taxonomy" id="6850"/>
    <lineage>
        <taxon>Eukaryota</taxon>
        <taxon>Metazoa</taxon>
        <taxon>Ecdysozoa</taxon>
        <taxon>Arthropoda</taxon>
        <taxon>Chelicerata</taxon>
        <taxon>Merostomata</taxon>
        <taxon>Xiphosura</taxon>
        <taxon>Limulidae</taxon>
        <taxon>Limulus</taxon>
    </lineage>
</organism>
<dbReference type="PANTHER" id="PTHR22776:SF49">
    <property type="entry name" value="MARVEL DOMAIN-CONTAINING PROTEIN"/>
    <property type="match status" value="1"/>
</dbReference>
<evidence type="ECO:0000313" key="8">
    <source>
        <dbReference type="Proteomes" id="UP000694941"/>
    </source>
</evidence>
<evidence type="ECO:0000256" key="1">
    <source>
        <dbReference type="ARBA" id="ARBA00004141"/>
    </source>
</evidence>
<evidence type="ECO:0000313" key="9">
    <source>
        <dbReference type="RefSeq" id="XP_013780765.1"/>
    </source>
</evidence>
<evidence type="ECO:0000256" key="5">
    <source>
        <dbReference type="PROSITE-ProRule" id="PRU00581"/>
    </source>
</evidence>
<dbReference type="Proteomes" id="UP000694941">
    <property type="component" value="Unplaced"/>
</dbReference>
<dbReference type="Pfam" id="PF01284">
    <property type="entry name" value="MARVEL"/>
    <property type="match status" value="1"/>
</dbReference>
<dbReference type="GeneID" id="106465114"/>
<dbReference type="PANTHER" id="PTHR22776">
    <property type="entry name" value="MARVEL-CONTAINING POTENTIAL LIPID RAFT-ASSOCIATED PROTEIN"/>
    <property type="match status" value="1"/>
</dbReference>
<evidence type="ECO:0000256" key="6">
    <source>
        <dbReference type="SAM" id="Phobius"/>
    </source>
</evidence>
<evidence type="ECO:0000256" key="3">
    <source>
        <dbReference type="ARBA" id="ARBA00022989"/>
    </source>
</evidence>
<comment type="subcellular location">
    <subcellularLocation>
        <location evidence="1">Membrane</location>
        <topology evidence="1">Multi-pass membrane protein</topology>
    </subcellularLocation>
</comment>
<keyword evidence="4 5" id="KW-0472">Membrane</keyword>
<evidence type="ECO:0000256" key="2">
    <source>
        <dbReference type="ARBA" id="ARBA00022692"/>
    </source>
</evidence>
<feature type="transmembrane region" description="Helical" evidence="6">
    <location>
        <begin position="120"/>
        <end position="138"/>
    </location>
</feature>
<evidence type="ECO:0000256" key="4">
    <source>
        <dbReference type="ARBA" id="ARBA00023136"/>
    </source>
</evidence>
<accession>A0ABM1BF69</accession>
<gene>
    <name evidence="9" type="primary">LOC106465114</name>
</gene>
<proteinExistence type="predicted"/>
<dbReference type="RefSeq" id="XP_013780765.1">
    <property type="nucleotide sequence ID" value="XM_013925311.2"/>
</dbReference>
<keyword evidence="3 6" id="KW-1133">Transmembrane helix</keyword>
<dbReference type="InterPro" id="IPR050578">
    <property type="entry name" value="MARVEL-CKLF_proteins"/>
</dbReference>
<name>A0ABM1BF69_LIMPO</name>
<feature type="transmembrane region" description="Helical" evidence="6">
    <location>
        <begin position="20"/>
        <end position="42"/>
    </location>
</feature>